<evidence type="ECO:0000313" key="3">
    <source>
        <dbReference type="Proteomes" id="UP001220324"/>
    </source>
</evidence>
<feature type="region of interest" description="Disordered" evidence="1">
    <location>
        <begin position="1"/>
        <end position="38"/>
    </location>
</feature>
<dbReference type="EMBL" id="JAQIZZ010000004">
    <property type="protein sequence ID" value="KAJ5543867.1"/>
    <property type="molecule type" value="Genomic_DNA"/>
</dbReference>
<reference evidence="2 3" key="1">
    <citation type="journal article" date="2023" name="IMA Fungus">
        <title>Comparative genomic study of the Penicillium genus elucidates a diverse pangenome and 15 lateral gene transfer events.</title>
        <authorList>
            <person name="Petersen C."/>
            <person name="Sorensen T."/>
            <person name="Nielsen M.R."/>
            <person name="Sondergaard T.E."/>
            <person name="Sorensen J.L."/>
            <person name="Fitzpatrick D.A."/>
            <person name="Frisvad J.C."/>
            <person name="Nielsen K.L."/>
        </authorList>
    </citation>
    <scope>NUCLEOTIDE SEQUENCE [LARGE SCALE GENOMIC DNA]</scope>
    <source>
        <strain evidence="2 3">IBT 35679</strain>
    </source>
</reference>
<evidence type="ECO:0000313" key="2">
    <source>
        <dbReference type="EMBL" id="KAJ5543867.1"/>
    </source>
</evidence>
<sequence>MNDPSEDEPAQKAFIQCEQQNTRQREAVERDSDSKARPPDLRLATEIQSLYLAGPRLKVDLLFDHLQEVKKIYTTAALVMCVCHGKH</sequence>
<organism evidence="2 3">
    <name type="scientific">Penicillium frequentans</name>
    <dbReference type="NCBI Taxonomy" id="3151616"/>
    <lineage>
        <taxon>Eukaryota</taxon>
        <taxon>Fungi</taxon>
        <taxon>Dikarya</taxon>
        <taxon>Ascomycota</taxon>
        <taxon>Pezizomycotina</taxon>
        <taxon>Eurotiomycetes</taxon>
        <taxon>Eurotiomycetidae</taxon>
        <taxon>Eurotiales</taxon>
        <taxon>Aspergillaceae</taxon>
        <taxon>Penicillium</taxon>
    </lineage>
</organism>
<name>A0AAD6CYV4_9EURO</name>
<dbReference type="AlphaFoldDB" id="A0AAD6CYV4"/>
<comment type="caution">
    <text evidence="2">The sequence shown here is derived from an EMBL/GenBank/DDBJ whole genome shotgun (WGS) entry which is preliminary data.</text>
</comment>
<protein>
    <submittedName>
        <fullName evidence="2">Uncharacterized protein</fullName>
    </submittedName>
</protein>
<dbReference type="Proteomes" id="UP001220324">
    <property type="component" value="Unassembled WGS sequence"/>
</dbReference>
<proteinExistence type="predicted"/>
<keyword evidence="3" id="KW-1185">Reference proteome</keyword>
<gene>
    <name evidence="2" type="ORF">N7494_005146</name>
</gene>
<accession>A0AAD6CYV4</accession>
<feature type="compositionally biased region" description="Basic and acidic residues" evidence="1">
    <location>
        <begin position="23"/>
        <end position="38"/>
    </location>
</feature>
<evidence type="ECO:0000256" key="1">
    <source>
        <dbReference type="SAM" id="MobiDB-lite"/>
    </source>
</evidence>